<proteinExistence type="predicted"/>
<accession>A0A914YLN2</accession>
<dbReference type="Proteomes" id="UP000887577">
    <property type="component" value="Unplaced"/>
</dbReference>
<dbReference type="WBParaSite" id="PSU_v2.g20271.t1">
    <property type="protein sequence ID" value="PSU_v2.g20271.t1"/>
    <property type="gene ID" value="PSU_v2.g20271"/>
</dbReference>
<name>A0A914YLN2_9BILA</name>
<keyword evidence="2" id="KW-1185">Reference proteome</keyword>
<keyword evidence="1" id="KW-0812">Transmembrane</keyword>
<evidence type="ECO:0000313" key="2">
    <source>
        <dbReference type="Proteomes" id="UP000887577"/>
    </source>
</evidence>
<feature type="transmembrane region" description="Helical" evidence="1">
    <location>
        <begin position="15"/>
        <end position="32"/>
    </location>
</feature>
<evidence type="ECO:0000256" key="1">
    <source>
        <dbReference type="SAM" id="Phobius"/>
    </source>
</evidence>
<dbReference type="AlphaFoldDB" id="A0A914YLN2"/>
<protein>
    <submittedName>
        <fullName evidence="3">Uncharacterized protein</fullName>
    </submittedName>
</protein>
<reference evidence="3" key="1">
    <citation type="submission" date="2022-11" db="UniProtKB">
        <authorList>
            <consortium name="WormBaseParasite"/>
        </authorList>
    </citation>
    <scope>IDENTIFICATION</scope>
</reference>
<keyword evidence="1" id="KW-0472">Membrane</keyword>
<keyword evidence="1" id="KW-1133">Transmembrane helix</keyword>
<feature type="transmembrane region" description="Helical" evidence="1">
    <location>
        <begin position="53"/>
        <end position="72"/>
    </location>
</feature>
<evidence type="ECO:0000313" key="3">
    <source>
        <dbReference type="WBParaSite" id="PSU_v2.g20271.t1"/>
    </source>
</evidence>
<organism evidence="2 3">
    <name type="scientific">Panagrolaimus superbus</name>
    <dbReference type="NCBI Taxonomy" id="310955"/>
    <lineage>
        <taxon>Eukaryota</taxon>
        <taxon>Metazoa</taxon>
        <taxon>Ecdysozoa</taxon>
        <taxon>Nematoda</taxon>
        <taxon>Chromadorea</taxon>
        <taxon>Rhabditida</taxon>
        <taxon>Tylenchina</taxon>
        <taxon>Panagrolaimomorpha</taxon>
        <taxon>Panagrolaimoidea</taxon>
        <taxon>Panagrolaimidae</taxon>
        <taxon>Panagrolaimus</taxon>
    </lineage>
</organism>
<sequence>MAQWFTTYINVGESALMQCIYLLGLGVMLNALKTYLNLSKFKKDLSPFLMTHMIVWIIAIIFALLHNTYVMIGWRPSGDSLVDAL</sequence>